<dbReference type="InterPro" id="IPR001510">
    <property type="entry name" value="Znf_PARP"/>
</dbReference>
<organism evidence="8 9">
    <name type="scientific">Gymnopilus dilepis</name>
    <dbReference type="NCBI Taxonomy" id="231916"/>
    <lineage>
        <taxon>Eukaryota</taxon>
        <taxon>Fungi</taxon>
        <taxon>Dikarya</taxon>
        <taxon>Basidiomycota</taxon>
        <taxon>Agaricomycotina</taxon>
        <taxon>Agaricomycetes</taxon>
        <taxon>Agaricomycetidae</taxon>
        <taxon>Agaricales</taxon>
        <taxon>Agaricineae</taxon>
        <taxon>Hymenogastraceae</taxon>
        <taxon>Gymnopilus</taxon>
    </lineage>
</organism>
<feature type="compositionally biased region" description="Basic residues" evidence="6">
    <location>
        <begin position="144"/>
        <end position="155"/>
    </location>
</feature>
<dbReference type="SMART" id="SM01336">
    <property type="entry name" value="zf-PARP"/>
    <property type="match status" value="1"/>
</dbReference>
<dbReference type="GO" id="GO:0003677">
    <property type="term" value="F:DNA binding"/>
    <property type="evidence" value="ECO:0007669"/>
    <property type="project" value="InterPro"/>
</dbReference>
<gene>
    <name evidence="8" type="ORF">CVT26_014058</name>
</gene>
<keyword evidence="9" id="KW-1185">Reference proteome</keyword>
<dbReference type="Proteomes" id="UP000284706">
    <property type="component" value="Unassembled WGS sequence"/>
</dbReference>
<feature type="region of interest" description="Disordered" evidence="6">
    <location>
        <begin position="93"/>
        <end position="155"/>
    </location>
</feature>
<name>A0A409VX22_9AGAR</name>
<keyword evidence="5" id="KW-0539">Nucleus</keyword>
<comment type="subcellular location">
    <subcellularLocation>
        <location evidence="1">Nucleus</location>
    </subcellularLocation>
</comment>
<dbReference type="PROSITE" id="PS50064">
    <property type="entry name" value="ZF_PARP_2"/>
    <property type="match status" value="1"/>
</dbReference>
<dbReference type="AlphaFoldDB" id="A0A409VX22"/>
<keyword evidence="2" id="KW-0479">Metal-binding</keyword>
<keyword evidence="3" id="KW-0863">Zinc-finger</keyword>
<dbReference type="GO" id="GO:0008270">
    <property type="term" value="F:zinc ion binding"/>
    <property type="evidence" value="ECO:0007669"/>
    <property type="project" value="UniProtKB-KW"/>
</dbReference>
<feature type="compositionally biased region" description="Basic and acidic residues" evidence="6">
    <location>
        <begin position="98"/>
        <end position="119"/>
    </location>
</feature>
<dbReference type="EMBL" id="NHYE01005527">
    <property type="protein sequence ID" value="PPQ70814.1"/>
    <property type="molecule type" value="Genomic_DNA"/>
</dbReference>
<evidence type="ECO:0000256" key="1">
    <source>
        <dbReference type="ARBA" id="ARBA00004123"/>
    </source>
</evidence>
<evidence type="ECO:0000313" key="9">
    <source>
        <dbReference type="Proteomes" id="UP000284706"/>
    </source>
</evidence>
<evidence type="ECO:0000256" key="6">
    <source>
        <dbReference type="SAM" id="MobiDB-lite"/>
    </source>
</evidence>
<dbReference type="Gene3D" id="3.30.1740.10">
    <property type="entry name" value="Zinc finger, PARP-type"/>
    <property type="match status" value="1"/>
</dbReference>
<dbReference type="InParanoid" id="A0A409VX22"/>
<evidence type="ECO:0000256" key="3">
    <source>
        <dbReference type="ARBA" id="ARBA00022771"/>
    </source>
</evidence>
<protein>
    <recommendedName>
        <fullName evidence="7">PARP-type domain-containing protein</fullName>
    </recommendedName>
</protein>
<proteinExistence type="predicted"/>
<comment type="caution">
    <text evidence="8">The sequence shown here is derived from an EMBL/GenBank/DDBJ whole genome shotgun (WGS) entry which is preliminary data.</text>
</comment>
<sequence>MSEKTTGYRLEYAPSARAKCKGPKPCSGTAIGKGDLRFGTLIDMRGAQSFVWRHWGCVTPKIIENVKKKFEDASELDGFEDLREPDRARVVKAWQEGHVADEDIPESARKPEGEEDKPKKAPRKASKKKADQSDGEDAEEEKPKKSRARSSKVSY</sequence>
<feature type="domain" description="PARP-type" evidence="7">
    <location>
        <begin position="8"/>
        <end position="93"/>
    </location>
</feature>
<evidence type="ECO:0000313" key="8">
    <source>
        <dbReference type="EMBL" id="PPQ70814.1"/>
    </source>
</evidence>
<evidence type="ECO:0000256" key="2">
    <source>
        <dbReference type="ARBA" id="ARBA00022723"/>
    </source>
</evidence>
<evidence type="ECO:0000256" key="4">
    <source>
        <dbReference type="ARBA" id="ARBA00022833"/>
    </source>
</evidence>
<dbReference type="STRING" id="231916.A0A409VX22"/>
<reference evidence="8 9" key="1">
    <citation type="journal article" date="2018" name="Evol. Lett.">
        <title>Horizontal gene cluster transfer increased hallucinogenic mushroom diversity.</title>
        <authorList>
            <person name="Reynolds H.T."/>
            <person name="Vijayakumar V."/>
            <person name="Gluck-Thaler E."/>
            <person name="Korotkin H.B."/>
            <person name="Matheny P.B."/>
            <person name="Slot J.C."/>
        </authorList>
    </citation>
    <scope>NUCLEOTIDE SEQUENCE [LARGE SCALE GENOMIC DNA]</scope>
    <source>
        <strain evidence="8 9">SRW20</strain>
    </source>
</reference>
<dbReference type="OrthoDB" id="429950at2759"/>
<evidence type="ECO:0000256" key="5">
    <source>
        <dbReference type="ARBA" id="ARBA00023242"/>
    </source>
</evidence>
<accession>A0A409VX22</accession>
<dbReference type="InterPro" id="IPR036957">
    <property type="entry name" value="Znf_PARP_sf"/>
</dbReference>
<keyword evidence="4" id="KW-0862">Zinc</keyword>
<dbReference type="GO" id="GO:0005634">
    <property type="term" value="C:nucleus"/>
    <property type="evidence" value="ECO:0007669"/>
    <property type="project" value="UniProtKB-SubCell"/>
</dbReference>
<dbReference type="SUPFAM" id="SSF57716">
    <property type="entry name" value="Glucocorticoid receptor-like (DNA-binding domain)"/>
    <property type="match status" value="1"/>
</dbReference>
<dbReference type="Pfam" id="PF00645">
    <property type="entry name" value="zf-PARP"/>
    <property type="match status" value="1"/>
</dbReference>
<evidence type="ECO:0000259" key="7">
    <source>
        <dbReference type="PROSITE" id="PS50064"/>
    </source>
</evidence>